<feature type="transmembrane region" description="Helical" evidence="1">
    <location>
        <begin position="49"/>
        <end position="73"/>
    </location>
</feature>
<gene>
    <name evidence="2" type="ORF">Moror_13548</name>
</gene>
<name>V2WAG8_MONRO</name>
<keyword evidence="1" id="KW-0812">Transmembrane</keyword>
<proteinExistence type="predicted"/>
<comment type="caution">
    <text evidence="2">The sequence shown here is derived from an EMBL/GenBank/DDBJ whole genome shotgun (WGS) entry which is preliminary data.</text>
</comment>
<keyword evidence="1" id="KW-1133">Transmembrane helix</keyword>
<evidence type="ECO:0000313" key="2">
    <source>
        <dbReference type="EMBL" id="ESK83793.1"/>
    </source>
</evidence>
<reference evidence="2 3" key="1">
    <citation type="journal article" date="2014" name="BMC Genomics">
        <title>Genome and secretome analysis of the hemibiotrophic fungal pathogen, Moniliophthora roreri, which causes frosty pod rot disease of cacao: mechanisms of the biotrophic and necrotrophic phases.</title>
        <authorList>
            <person name="Meinhardt L.W."/>
            <person name="Costa G.G.L."/>
            <person name="Thomazella D.P.T."/>
            <person name="Teixeira P.J.P.L."/>
            <person name="Carazzolle M.F."/>
            <person name="Schuster S.C."/>
            <person name="Carlson J.E."/>
            <person name="Guiltinan M.J."/>
            <person name="Mieczkowski P."/>
            <person name="Farmer A."/>
            <person name="Ramaraj T."/>
            <person name="Crozier J."/>
            <person name="Davis R.E."/>
            <person name="Shao J."/>
            <person name="Melnick R.L."/>
            <person name="Pereira G.A.G."/>
            <person name="Bailey B.A."/>
        </authorList>
    </citation>
    <scope>NUCLEOTIDE SEQUENCE [LARGE SCALE GENOMIC DNA]</scope>
    <source>
        <strain evidence="2 3">MCA 2997</strain>
    </source>
</reference>
<dbReference type="KEGG" id="mrr:Moror_13548"/>
<evidence type="ECO:0000256" key="1">
    <source>
        <dbReference type="SAM" id="Phobius"/>
    </source>
</evidence>
<sequence>MKSFLCAGSHQPPPLTSRRLPITSITFVTLCSNTSYLLIHLALASTPKLGFIMIKVLYLFTPGCMVLSGVLGWEKNSGELRDLVDQSMSQLLDKLFFPANARI</sequence>
<dbReference type="Proteomes" id="UP000017559">
    <property type="component" value="Unassembled WGS sequence"/>
</dbReference>
<evidence type="ECO:0000313" key="3">
    <source>
        <dbReference type="Proteomes" id="UP000017559"/>
    </source>
</evidence>
<organism evidence="2 3">
    <name type="scientific">Moniliophthora roreri (strain MCA 2997)</name>
    <name type="common">Cocoa frosty pod rot fungus</name>
    <name type="synonym">Crinipellis roreri</name>
    <dbReference type="NCBI Taxonomy" id="1381753"/>
    <lineage>
        <taxon>Eukaryota</taxon>
        <taxon>Fungi</taxon>
        <taxon>Dikarya</taxon>
        <taxon>Basidiomycota</taxon>
        <taxon>Agaricomycotina</taxon>
        <taxon>Agaricomycetes</taxon>
        <taxon>Agaricomycetidae</taxon>
        <taxon>Agaricales</taxon>
        <taxon>Marasmiineae</taxon>
        <taxon>Marasmiaceae</taxon>
        <taxon>Moniliophthora</taxon>
    </lineage>
</organism>
<dbReference type="EMBL" id="AWSO01001442">
    <property type="protein sequence ID" value="ESK83793.1"/>
    <property type="molecule type" value="Genomic_DNA"/>
</dbReference>
<accession>V2WAG8</accession>
<dbReference type="HOGENOM" id="CLU_2264419_0_0_1"/>
<feature type="transmembrane region" description="Helical" evidence="1">
    <location>
        <begin position="20"/>
        <end position="43"/>
    </location>
</feature>
<keyword evidence="1" id="KW-0472">Membrane</keyword>
<keyword evidence="3" id="KW-1185">Reference proteome</keyword>
<protein>
    <submittedName>
        <fullName evidence="2">Uncharacterized protein</fullName>
    </submittedName>
</protein>
<dbReference type="AlphaFoldDB" id="V2WAG8"/>